<dbReference type="InterPro" id="IPR046347">
    <property type="entry name" value="bZIP_sf"/>
</dbReference>
<accession>A0AAV5RQU2</accession>
<reference evidence="9 10" key="1">
    <citation type="journal article" date="2023" name="Elife">
        <title>Identification of key yeast species and microbe-microbe interactions impacting larval growth of Drosophila in the wild.</title>
        <authorList>
            <person name="Mure A."/>
            <person name="Sugiura Y."/>
            <person name="Maeda R."/>
            <person name="Honda K."/>
            <person name="Sakurai N."/>
            <person name="Takahashi Y."/>
            <person name="Watada M."/>
            <person name="Katoh T."/>
            <person name="Gotoh A."/>
            <person name="Gotoh Y."/>
            <person name="Taniguchi I."/>
            <person name="Nakamura K."/>
            <person name="Hayashi T."/>
            <person name="Katayama T."/>
            <person name="Uemura T."/>
            <person name="Hattori Y."/>
        </authorList>
    </citation>
    <scope>NUCLEOTIDE SEQUENCE [LARGE SCALE GENOMIC DNA]</scope>
    <source>
        <strain evidence="9 10">KH-74</strain>
    </source>
</reference>
<dbReference type="GO" id="GO:0005737">
    <property type="term" value="C:cytoplasm"/>
    <property type="evidence" value="ECO:0007669"/>
    <property type="project" value="UniProtKB-SubCell"/>
</dbReference>
<feature type="region of interest" description="Disordered" evidence="7">
    <location>
        <begin position="177"/>
        <end position="232"/>
    </location>
</feature>
<dbReference type="SMART" id="SM00338">
    <property type="entry name" value="BRLZ"/>
    <property type="match status" value="1"/>
</dbReference>
<dbReference type="Gene3D" id="1.20.5.170">
    <property type="match status" value="1"/>
</dbReference>
<feature type="compositionally biased region" description="Low complexity" evidence="7">
    <location>
        <begin position="155"/>
        <end position="164"/>
    </location>
</feature>
<feature type="compositionally biased region" description="Low complexity" evidence="7">
    <location>
        <begin position="215"/>
        <end position="232"/>
    </location>
</feature>
<evidence type="ECO:0000313" key="9">
    <source>
        <dbReference type="EMBL" id="GMM53502.1"/>
    </source>
</evidence>
<comment type="subcellular location">
    <subcellularLocation>
        <location evidence="2">Cytoplasm</location>
    </subcellularLocation>
    <subcellularLocation>
        <location evidence="1">Nucleus</location>
    </subcellularLocation>
</comment>
<feature type="compositionally biased region" description="Polar residues" evidence="7">
    <location>
        <begin position="177"/>
        <end position="208"/>
    </location>
</feature>
<feature type="region of interest" description="Disordered" evidence="7">
    <location>
        <begin position="418"/>
        <end position="449"/>
    </location>
</feature>
<evidence type="ECO:0000256" key="6">
    <source>
        <dbReference type="ARBA" id="ARBA00023242"/>
    </source>
</evidence>
<dbReference type="AlphaFoldDB" id="A0AAV5RQU2"/>
<dbReference type="GO" id="GO:0000976">
    <property type="term" value="F:transcription cis-regulatory region binding"/>
    <property type="evidence" value="ECO:0007669"/>
    <property type="project" value="InterPro"/>
</dbReference>
<dbReference type="InterPro" id="IPR050936">
    <property type="entry name" value="AP-1-like"/>
</dbReference>
<dbReference type="FunFam" id="1.10.238.100:FF:000002">
    <property type="entry name" value="AP-1-like transcription factor"/>
    <property type="match status" value="1"/>
</dbReference>
<name>A0AAV5RQU2_MAUHU</name>
<evidence type="ECO:0000256" key="5">
    <source>
        <dbReference type="ARBA" id="ARBA00023163"/>
    </source>
</evidence>
<evidence type="ECO:0000259" key="8">
    <source>
        <dbReference type="PROSITE" id="PS50217"/>
    </source>
</evidence>
<feature type="compositionally biased region" description="Polar residues" evidence="7">
    <location>
        <begin position="357"/>
        <end position="367"/>
    </location>
</feature>
<dbReference type="InterPro" id="IPR013910">
    <property type="entry name" value="TF_PAP1"/>
</dbReference>
<dbReference type="InterPro" id="IPR004827">
    <property type="entry name" value="bZIP"/>
</dbReference>
<feature type="compositionally biased region" description="Basic residues" evidence="7">
    <location>
        <begin position="40"/>
        <end position="49"/>
    </location>
</feature>
<dbReference type="CDD" id="cd14688">
    <property type="entry name" value="bZIP_YAP"/>
    <property type="match status" value="1"/>
</dbReference>
<dbReference type="SUPFAM" id="SSF111430">
    <property type="entry name" value="YAP1 redox domain"/>
    <property type="match status" value="1"/>
</dbReference>
<keyword evidence="4 9" id="KW-0238">DNA-binding</keyword>
<keyword evidence="10" id="KW-1185">Reference proteome</keyword>
<evidence type="ECO:0000256" key="4">
    <source>
        <dbReference type="ARBA" id="ARBA00023125"/>
    </source>
</evidence>
<feature type="domain" description="BZIP" evidence="8">
    <location>
        <begin position="55"/>
        <end position="118"/>
    </location>
</feature>
<evidence type="ECO:0000256" key="1">
    <source>
        <dbReference type="ARBA" id="ARBA00004123"/>
    </source>
</evidence>
<sequence length="615" mass="65653">MSATAAKRPLELQGSASFKQEAGSAADAGASASKSDPSAKKAHSSKSKAKQVLDEETKNKRTAQNRAAQRAFRERKERKMKELQEKVTHLQEIQKQSETESEFLRGQLFTLVKELKRFRPETSNDSEVLNYLAKHEVNGSPQQQQTQYVTPPDSAAAATAAATAKVQQNIQQKMNFSFSYPFNPKDPQQQNNIPSPDGSSTYSTPNQQGKDHASANKSSFSSSSSSGAAATTQSSDFANNNFFTNNFGTGSSPNGDSTDASTPSMNWLDNILYNDTLFNQQLKDGATPGDNALPAFGNSGATPGASALGKPTNYDSNLLSNEFNFDDQFDEQVTDFCVKMNQVCGTRQDPVPKASPSDVSAMTTPSSLGNAVSNSNITIPSSVGSSKKASFGELSFGGANDATPSTTMPFINDALAFPSDSDSVMQPTTNPPISSGNTPASVDSNANANANGTASTSLGFDANDFFRAPNGSMSLGTHNDMYNQFIRDQDEDRDDADEDEDNLAGLISEEPAQPPMPAAALAKQQEMMARAAATAKKAQTDDNDDDDDAGIVVPSKDDDLLKCSEIWDRITSHPKYSDIDIDGLCGELMAKAKCSERGVVVNASDVQLALSKHMA</sequence>
<evidence type="ECO:0000313" key="10">
    <source>
        <dbReference type="Proteomes" id="UP001377567"/>
    </source>
</evidence>
<dbReference type="SUPFAM" id="SSF57959">
    <property type="entry name" value="Leucine zipper domain"/>
    <property type="match status" value="1"/>
</dbReference>
<dbReference type="Proteomes" id="UP001377567">
    <property type="component" value="Unassembled WGS sequence"/>
</dbReference>
<feature type="compositionally biased region" description="Low complexity" evidence="7">
    <location>
        <begin position="22"/>
        <end position="36"/>
    </location>
</feature>
<evidence type="ECO:0000256" key="3">
    <source>
        <dbReference type="ARBA" id="ARBA00023015"/>
    </source>
</evidence>
<dbReference type="PROSITE" id="PS50217">
    <property type="entry name" value="BZIP"/>
    <property type="match status" value="1"/>
</dbReference>
<comment type="caution">
    <text evidence="9">The sequence shown here is derived from an EMBL/GenBank/DDBJ whole genome shotgun (WGS) entry which is preliminary data.</text>
</comment>
<dbReference type="FunFam" id="1.20.5.170:FF:000067">
    <property type="entry name" value="BZIP transcription factor"/>
    <property type="match status" value="1"/>
</dbReference>
<dbReference type="PANTHER" id="PTHR40621">
    <property type="entry name" value="TRANSCRIPTION FACTOR KAPC-RELATED"/>
    <property type="match status" value="1"/>
</dbReference>
<feature type="region of interest" description="Disordered" evidence="7">
    <location>
        <begin position="348"/>
        <end position="367"/>
    </location>
</feature>
<dbReference type="Gene3D" id="1.10.238.100">
    <property type="entry name" value="YAP1 redox domain. Chain B"/>
    <property type="match status" value="1"/>
</dbReference>
<feature type="compositionally biased region" description="Polar residues" evidence="7">
    <location>
        <begin position="420"/>
        <end position="444"/>
    </location>
</feature>
<gene>
    <name evidence="9" type="ORF">DAKH74_001180</name>
</gene>
<dbReference type="GO" id="GO:0090575">
    <property type="term" value="C:RNA polymerase II transcription regulator complex"/>
    <property type="evidence" value="ECO:0007669"/>
    <property type="project" value="TreeGrafter"/>
</dbReference>
<keyword evidence="6" id="KW-0539">Nucleus</keyword>
<proteinExistence type="predicted"/>
<protein>
    <submittedName>
        <fullName evidence="9">DNA-binding transcription factor</fullName>
    </submittedName>
</protein>
<dbReference type="PANTHER" id="PTHR40621:SF6">
    <property type="entry name" value="AP-1-LIKE TRANSCRIPTION FACTOR YAP1-RELATED"/>
    <property type="match status" value="1"/>
</dbReference>
<feature type="region of interest" description="Disordered" evidence="7">
    <location>
        <begin position="1"/>
        <end position="80"/>
    </location>
</feature>
<organism evidence="9 10">
    <name type="scientific">Maudiozyma humilis</name>
    <name type="common">Sour dough yeast</name>
    <name type="synonym">Kazachstania humilis</name>
    <dbReference type="NCBI Taxonomy" id="51915"/>
    <lineage>
        <taxon>Eukaryota</taxon>
        <taxon>Fungi</taxon>
        <taxon>Dikarya</taxon>
        <taxon>Ascomycota</taxon>
        <taxon>Saccharomycotina</taxon>
        <taxon>Saccharomycetes</taxon>
        <taxon>Saccharomycetales</taxon>
        <taxon>Saccharomycetaceae</taxon>
        <taxon>Maudiozyma</taxon>
    </lineage>
</organism>
<dbReference type="EMBL" id="BTGD01000001">
    <property type="protein sequence ID" value="GMM53502.1"/>
    <property type="molecule type" value="Genomic_DNA"/>
</dbReference>
<keyword evidence="3" id="KW-0805">Transcription regulation</keyword>
<evidence type="ECO:0000256" key="7">
    <source>
        <dbReference type="SAM" id="MobiDB-lite"/>
    </source>
</evidence>
<feature type="region of interest" description="Disordered" evidence="7">
    <location>
        <begin position="134"/>
        <end position="164"/>
    </location>
</feature>
<keyword evidence="5" id="KW-0804">Transcription</keyword>
<dbReference type="PROSITE" id="PS00036">
    <property type="entry name" value="BZIP_BASIC"/>
    <property type="match status" value="1"/>
</dbReference>
<feature type="compositionally biased region" description="Basic and acidic residues" evidence="7">
    <location>
        <begin position="71"/>
        <end position="80"/>
    </location>
</feature>
<dbReference type="Pfam" id="PF08601">
    <property type="entry name" value="PAP1"/>
    <property type="match status" value="1"/>
</dbReference>
<dbReference type="GO" id="GO:0001228">
    <property type="term" value="F:DNA-binding transcription activator activity, RNA polymerase II-specific"/>
    <property type="evidence" value="ECO:0007669"/>
    <property type="project" value="TreeGrafter"/>
</dbReference>
<evidence type="ECO:0000256" key="2">
    <source>
        <dbReference type="ARBA" id="ARBA00004496"/>
    </source>
</evidence>
<dbReference type="InterPro" id="IPR023167">
    <property type="entry name" value="Yap1_redox_dom_sf"/>
</dbReference>
<dbReference type="GO" id="GO:0034599">
    <property type="term" value="P:cellular response to oxidative stress"/>
    <property type="evidence" value="ECO:0007669"/>
    <property type="project" value="UniProtKB-ARBA"/>
</dbReference>